<evidence type="ECO:0000256" key="1">
    <source>
        <dbReference type="SAM" id="Phobius"/>
    </source>
</evidence>
<feature type="transmembrane region" description="Helical" evidence="1">
    <location>
        <begin position="108"/>
        <end position="131"/>
    </location>
</feature>
<evidence type="ECO:0000313" key="2">
    <source>
        <dbReference type="EMBL" id="MBK8891167.1"/>
    </source>
</evidence>
<accession>A0A9D7QL92</accession>
<feature type="transmembrane region" description="Helical" evidence="1">
    <location>
        <begin position="352"/>
        <end position="373"/>
    </location>
</feature>
<dbReference type="Proteomes" id="UP000808146">
    <property type="component" value="Unassembled WGS sequence"/>
</dbReference>
<gene>
    <name evidence="2" type="ORF">IPN75_12755</name>
</gene>
<reference evidence="2" key="1">
    <citation type="submission" date="2020-10" db="EMBL/GenBank/DDBJ databases">
        <title>Connecting structure to function with the recovery of over 1000 high-quality activated sludge metagenome-assembled genomes encoding full-length rRNA genes using long-read sequencing.</title>
        <authorList>
            <person name="Singleton C.M."/>
            <person name="Petriglieri F."/>
            <person name="Kristensen J.M."/>
            <person name="Kirkegaard R.H."/>
            <person name="Michaelsen T.Y."/>
            <person name="Andersen M.H."/>
            <person name="Karst S.M."/>
            <person name="Dueholm M.S."/>
            <person name="Nielsen P.H."/>
            <person name="Albertsen M."/>
        </authorList>
    </citation>
    <scope>NUCLEOTIDE SEQUENCE</scope>
    <source>
        <strain evidence="2">OdNE_18-Q3-R46-58_BAT3C.305</strain>
    </source>
</reference>
<dbReference type="InterPro" id="IPR010266">
    <property type="entry name" value="NnrS"/>
</dbReference>
<name>A0A9D7QL92_9RHOO</name>
<keyword evidence="1" id="KW-1133">Transmembrane helix</keyword>
<protein>
    <submittedName>
        <fullName evidence="2">NnrS family protein</fullName>
    </submittedName>
</protein>
<feature type="transmembrane region" description="Helical" evidence="1">
    <location>
        <begin position="55"/>
        <end position="72"/>
    </location>
</feature>
<comment type="caution">
    <text evidence="2">The sequence shown here is derived from an EMBL/GenBank/DDBJ whole genome shotgun (WGS) entry which is preliminary data.</text>
</comment>
<feature type="transmembrane region" description="Helical" evidence="1">
    <location>
        <begin position="258"/>
        <end position="277"/>
    </location>
</feature>
<keyword evidence="1" id="KW-0472">Membrane</keyword>
<keyword evidence="1" id="KW-0812">Transmembrane</keyword>
<dbReference type="EMBL" id="JADKBR010000017">
    <property type="protein sequence ID" value="MBK8891167.1"/>
    <property type="molecule type" value="Genomic_DNA"/>
</dbReference>
<feature type="transmembrane region" description="Helical" evidence="1">
    <location>
        <begin position="12"/>
        <end position="35"/>
    </location>
</feature>
<feature type="transmembrane region" description="Helical" evidence="1">
    <location>
        <begin position="229"/>
        <end position="246"/>
    </location>
</feature>
<feature type="transmembrane region" description="Helical" evidence="1">
    <location>
        <begin position="283"/>
        <end position="306"/>
    </location>
</feature>
<dbReference type="AlphaFoldDB" id="A0A9D7QL92"/>
<organism evidence="2 3">
    <name type="scientific">Candidatus Dechloromonas phosphorivorans</name>
    <dbReference type="NCBI Taxonomy" id="2899244"/>
    <lineage>
        <taxon>Bacteria</taxon>
        <taxon>Pseudomonadati</taxon>
        <taxon>Pseudomonadota</taxon>
        <taxon>Betaproteobacteria</taxon>
        <taxon>Rhodocyclales</taxon>
        <taxon>Azonexaceae</taxon>
        <taxon>Dechloromonas</taxon>
    </lineage>
</organism>
<feature type="transmembrane region" description="Helical" evidence="1">
    <location>
        <begin position="327"/>
        <end position="346"/>
    </location>
</feature>
<sequence>MFARNHPLWLVGFRPFFALACLAGLSLPVAWILVFKGVLPAPQRFSPVQWHAHEMFFGFGWAVLGGFLLTASKNWVGVRGYHGGTLMFLAGAWIFERIGMSFGTGWPAALFLLSNNLFLLSIVALLLATLIRHRDQDSYRRDNVFFLIILPVFWVGKTLLLQPEHFHLGWSMTLGLFRVAFLVMLERTLGQFMRSAFSVEILRKPALDMAIKMLAALLIFGALLPAPVLTGLELILALLLLGRLAFWHPFKAFTRLELGIMILGYLAITAQLLIDALPPPGSLGWVGTVSVHAFTFGAMGLVIPAMMIRIANGHTGRKVIFGRFEKTVLWIMIAAFFLRLVGPQFLPGAYLRWLDLAATCWFVAFGLLAWRFIPQLAQARIDGREH</sequence>
<evidence type="ECO:0000313" key="3">
    <source>
        <dbReference type="Proteomes" id="UP000808146"/>
    </source>
</evidence>
<dbReference type="Pfam" id="PF05940">
    <property type="entry name" value="NnrS"/>
    <property type="match status" value="1"/>
</dbReference>
<proteinExistence type="predicted"/>
<feature type="transmembrane region" description="Helical" evidence="1">
    <location>
        <begin position="143"/>
        <end position="161"/>
    </location>
</feature>